<dbReference type="Gene3D" id="3.40.50.1010">
    <property type="entry name" value="5'-nuclease"/>
    <property type="match status" value="1"/>
</dbReference>
<dbReference type="AlphaFoldDB" id="A0AAD5PTI0"/>
<evidence type="ECO:0000256" key="8">
    <source>
        <dbReference type="ARBA" id="ARBA00022801"/>
    </source>
</evidence>
<dbReference type="Pfam" id="PF08772">
    <property type="entry name" value="Zn_ribbon_NOB1"/>
    <property type="match status" value="1"/>
</dbReference>
<evidence type="ECO:0000256" key="2">
    <source>
        <dbReference type="ARBA" id="ARBA00005858"/>
    </source>
</evidence>
<keyword evidence="7" id="KW-0863">Zinc-finger</keyword>
<evidence type="ECO:0000256" key="14">
    <source>
        <dbReference type="SAM" id="MobiDB-lite"/>
    </source>
</evidence>
<dbReference type="GO" id="GO:0004521">
    <property type="term" value="F:RNA endonuclease activity"/>
    <property type="evidence" value="ECO:0007669"/>
    <property type="project" value="UniProtKB-UniRule"/>
</dbReference>
<dbReference type="FunFam" id="3.40.50.1010:FF:000018">
    <property type="entry name" value="RNA-binding protein NOB1"/>
    <property type="match status" value="1"/>
</dbReference>
<reference evidence="17 18" key="1">
    <citation type="submission" date="2022-05" db="EMBL/GenBank/DDBJ databases">
        <title>A multi-omics perspective on studying reproductive biology in Daphnia sinensis.</title>
        <authorList>
            <person name="Jia J."/>
        </authorList>
    </citation>
    <scope>NUCLEOTIDE SEQUENCE [LARGE SCALE GENOMIC DNA]</scope>
    <source>
        <strain evidence="17 18">WSL</strain>
    </source>
</reference>
<feature type="binding site" evidence="13">
    <location>
        <position position="383"/>
    </location>
    <ligand>
        <name>Zn(2+)</name>
        <dbReference type="ChEBI" id="CHEBI:29105"/>
    </ligand>
</feature>
<dbReference type="EMBL" id="WJBH02000005">
    <property type="protein sequence ID" value="KAI9558872.1"/>
    <property type="molecule type" value="Genomic_DNA"/>
</dbReference>
<comment type="subcellular location">
    <subcellularLocation>
        <location evidence="1 12">Nucleus</location>
    </subcellularLocation>
</comment>
<dbReference type="GO" id="GO:0005634">
    <property type="term" value="C:nucleus"/>
    <property type="evidence" value="ECO:0007669"/>
    <property type="project" value="UniProtKB-SubCell"/>
</dbReference>
<keyword evidence="9 12" id="KW-0862">Zinc</keyword>
<feature type="binding site" evidence="13">
    <location>
        <position position="371"/>
    </location>
    <ligand>
        <name>Zn(2+)</name>
        <dbReference type="ChEBI" id="CHEBI:29105"/>
    </ligand>
</feature>
<dbReference type="GO" id="GO:0030490">
    <property type="term" value="P:maturation of SSU-rRNA"/>
    <property type="evidence" value="ECO:0007669"/>
    <property type="project" value="TreeGrafter"/>
</dbReference>
<dbReference type="InterPro" id="IPR033411">
    <property type="entry name" value="Ribonuclease_PIN"/>
</dbReference>
<feature type="domain" description="Ribonuclease PIN" evidence="16">
    <location>
        <begin position="90"/>
        <end position="176"/>
    </location>
</feature>
<dbReference type="Pfam" id="PF17146">
    <property type="entry name" value="PIN_6"/>
    <property type="match status" value="1"/>
</dbReference>
<dbReference type="CDD" id="cd09876">
    <property type="entry name" value="PIN_Nob1-like"/>
    <property type="match status" value="1"/>
</dbReference>
<dbReference type="SUPFAM" id="SSF144206">
    <property type="entry name" value="NOB1 zinc finger-like"/>
    <property type="match status" value="1"/>
</dbReference>
<sequence length="506" mass="56614">MAFRSSPLDLLCQPNLPRLSDKCHEVNRFYTFTTKTAHVQQCLVLDGEGGAVWCSVQYRTTENSVWFHQHLIHCVSQVYLAMKDKKITKLVADSAAFIRNAQMQDIAEVVYTVRDVVDEIRDQATKQRLRVLPYEIKMMEPSPDSIVKVTEFAKKTGDYASLSATDIKVLALTYQLEVESNGCEHLKSEPTIKKTIVVGPRPPGPDKVETLAGFYMPKSSAKSEGEIDKLSEQLAEVVVEVNDTSKEELQPAKQDAIEGTNNGSGQGEEEEEGYDSEDDYSDEENGDTVDDEEEDDEEDDDDDGGWITPGNIQQVKHSMVGNTETVQLDVACLTTDFAMQNVLMQMGLHVVSLEGRLIHEARTYILRCYACFRTTSNVTKVFCPKCGNQTLKKVAVSLNEDGTLQIHISSRKKLTARGKKFSLPMPKGGKHACNPILVEDQREAQQRASRLGRTKTNALDPDYIAGNSPFAINDVYSRAAQLGRTGRSSNNFRNRRNPAEFRKKKR</sequence>
<dbReference type="PANTHER" id="PTHR12814:SF2">
    <property type="entry name" value="RNA-BINDING PROTEIN NOB1"/>
    <property type="match status" value="1"/>
</dbReference>
<keyword evidence="4" id="KW-0597">Phosphoprotein</keyword>
<dbReference type="Proteomes" id="UP000820818">
    <property type="component" value="Linkage Group LG5"/>
</dbReference>
<keyword evidence="18" id="KW-1185">Reference proteome</keyword>
<evidence type="ECO:0000256" key="6">
    <source>
        <dbReference type="ARBA" id="ARBA00022723"/>
    </source>
</evidence>
<organism evidence="17 18">
    <name type="scientific">Daphnia sinensis</name>
    <dbReference type="NCBI Taxonomy" id="1820382"/>
    <lineage>
        <taxon>Eukaryota</taxon>
        <taxon>Metazoa</taxon>
        <taxon>Ecdysozoa</taxon>
        <taxon>Arthropoda</taxon>
        <taxon>Crustacea</taxon>
        <taxon>Branchiopoda</taxon>
        <taxon>Diplostraca</taxon>
        <taxon>Cladocera</taxon>
        <taxon>Anomopoda</taxon>
        <taxon>Daphniidae</taxon>
        <taxon>Daphnia</taxon>
        <taxon>Daphnia similis group</taxon>
    </lineage>
</organism>
<dbReference type="PANTHER" id="PTHR12814">
    <property type="entry name" value="RNA-BINDING PROTEIN NOB1"/>
    <property type="match status" value="1"/>
</dbReference>
<evidence type="ECO:0000256" key="3">
    <source>
        <dbReference type="ARBA" id="ARBA00018439"/>
    </source>
</evidence>
<keyword evidence="10 12" id="KW-0539">Nucleus</keyword>
<name>A0AAD5PTI0_9CRUS</name>
<evidence type="ECO:0000256" key="11">
    <source>
        <dbReference type="ARBA" id="ARBA00045628"/>
    </source>
</evidence>
<feature type="binding site" evidence="13">
    <location>
        <position position="368"/>
    </location>
    <ligand>
        <name>Zn(2+)</name>
        <dbReference type="ChEBI" id="CHEBI:29105"/>
    </ligand>
</feature>
<evidence type="ECO:0000256" key="12">
    <source>
        <dbReference type="PIRNR" id="PIRNR037125"/>
    </source>
</evidence>
<protein>
    <recommendedName>
        <fullName evidence="3 12">RNA-binding protein NOB1</fullName>
    </recommendedName>
</protein>
<evidence type="ECO:0000256" key="10">
    <source>
        <dbReference type="ARBA" id="ARBA00023242"/>
    </source>
</evidence>
<dbReference type="PIRSF" id="PIRSF037125">
    <property type="entry name" value="D-site_20S_pre-rRNA_nuclease"/>
    <property type="match status" value="1"/>
</dbReference>
<evidence type="ECO:0000256" key="1">
    <source>
        <dbReference type="ARBA" id="ARBA00004123"/>
    </source>
</evidence>
<gene>
    <name evidence="17" type="ORF">GHT06_015661</name>
</gene>
<evidence type="ECO:0000313" key="17">
    <source>
        <dbReference type="EMBL" id="KAI9558872.1"/>
    </source>
</evidence>
<feature type="region of interest" description="Disordered" evidence="14">
    <location>
        <begin position="484"/>
        <end position="506"/>
    </location>
</feature>
<feature type="region of interest" description="Disordered" evidence="14">
    <location>
        <begin position="245"/>
        <end position="315"/>
    </location>
</feature>
<comment type="function">
    <text evidence="11">May play a role in mRNA degradation. Endonuclease required for processing of 20S pre-rRNA precursor and biogenesis of 40S ribosomal subunits.</text>
</comment>
<evidence type="ECO:0000256" key="9">
    <source>
        <dbReference type="ARBA" id="ARBA00022833"/>
    </source>
</evidence>
<dbReference type="InterPro" id="IPR036283">
    <property type="entry name" value="NOB1_Zf-like_sf"/>
</dbReference>
<dbReference type="GO" id="GO:0016787">
    <property type="term" value="F:hydrolase activity"/>
    <property type="evidence" value="ECO:0007669"/>
    <property type="project" value="UniProtKB-KW"/>
</dbReference>
<evidence type="ECO:0000313" key="18">
    <source>
        <dbReference type="Proteomes" id="UP000820818"/>
    </source>
</evidence>
<evidence type="ECO:0000256" key="7">
    <source>
        <dbReference type="ARBA" id="ARBA00022771"/>
    </source>
</evidence>
<keyword evidence="6 12" id="KW-0479">Metal-binding</keyword>
<evidence type="ECO:0000259" key="15">
    <source>
        <dbReference type="Pfam" id="PF08772"/>
    </source>
</evidence>
<feature type="compositionally biased region" description="Basic and acidic residues" evidence="14">
    <location>
        <begin position="497"/>
        <end position="506"/>
    </location>
</feature>
<feature type="domain" description="Nin one binding (NOB1) Zn-ribbon-like" evidence="15">
    <location>
        <begin position="358"/>
        <end position="429"/>
    </location>
</feature>
<dbReference type="GO" id="GO:0030688">
    <property type="term" value="C:preribosome, small subunit precursor"/>
    <property type="evidence" value="ECO:0007669"/>
    <property type="project" value="TreeGrafter"/>
</dbReference>
<dbReference type="InterPro" id="IPR014881">
    <property type="entry name" value="NOB1_Zn-bd"/>
</dbReference>
<evidence type="ECO:0000259" key="16">
    <source>
        <dbReference type="Pfam" id="PF17146"/>
    </source>
</evidence>
<comment type="caution">
    <text evidence="17">The sequence shown here is derived from an EMBL/GenBank/DDBJ whole genome shotgun (WGS) entry which is preliminary data.</text>
</comment>
<dbReference type="Gene3D" id="6.20.210.10">
    <property type="entry name" value="Nin one binding (NOB1), Zn-ribbon-like"/>
    <property type="match status" value="1"/>
</dbReference>
<evidence type="ECO:0000256" key="4">
    <source>
        <dbReference type="ARBA" id="ARBA00022553"/>
    </source>
</evidence>
<comment type="similarity">
    <text evidence="2 12">Belongs to the NOB1 family.</text>
</comment>
<accession>A0AAD5PTI0</accession>
<evidence type="ECO:0000256" key="13">
    <source>
        <dbReference type="PIRSR" id="PIRSR037125-1"/>
    </source>
</evidence>
<keyword evidence="8" id="KW-0378">Hydrolase</keyword>
<dbReference type="InterPro" id="IPR017117">
    <property type="entry name" value="Nob1_euk"/>
</dbReference>
<evidence type="ECO:0000256" key="5">
    <source>
        <dbReference type="ARBA" id="ARBA00022722"/>
    </source>
</evidence>
<dbReference type="GO" id="GO:0008270">
    <property type="term" value="F:zinc ion binding"/>
    <property type="evidence" value="ECO:0007669"/>
    <property type="project" value="UniProtKB-KW"/>
</dbReference>
<feature type="compositionally biased region" description="Acidic residues" evidence="14">
    <location>
        <begin position="267"/>
        <end position="304"/>
    </location>
</feature>
<dbReference type="InterPro" id="IPR039907">
    <property type="entry name" value="NOB1"/>
</dbReference>
<keyword evidence="5" id="KW-0540">Nuclease</keyword>
<proteinExistence type="inferred from homology"/>
<feature type="binding site" evidence="13">
    <location>
        <position position="386"/>
    </location>
    <ligand>
        <name>Zn(2+)</name>
        <dbReference type="ChEBI" id="CHEBI:29105"/>
    </ligand>
</feature>